<dbReference type="InterPro" id="IPR036409">
    <property type="entry name" value="Aldolase_II/adducin_N_sf"/>
</dbReference>
<dbReference type="GO" id="GO:0019323">
    <property type="term" value="P:pentose catabolic process"/>
    <property type="evidence" value="ECO:0007669"/>
    <property type="project" value="TreeGrafter"/>
</dbReference>
<dbReference type="PANTHER" id="PTHR22789">
    <property type="entry name" value="FUCULOSE PHOSPHATE ALDOLASE"/>
    <property type="match status" value="1"/>
</dbReference>
<reference evidence="4 5" key="1">
    <citation type="submission" date="2017-04" db="EMBL/GenBank/DDBJ databases">
        <authorList>
            <person name="Afonso C.L."/>
            <person name="Miller P.J."/>
            <person name="Scott M.A."/>
            <person name="Spackman E."/>
            <person name="Goraichik I."/>
            <person name="Dimitrov K.M."/>
            <person name="Suarez D.L."/>
            <person name="Swayne D.E."/>
        </authorList>
    </citation>
    <scope>NUCLEOTIDE SEQUENCE [LARGE SCALE GENOMIC DNA]</scope>
    <source>
        <strain evidence="4 5">DSM 43828</strain>
    </source>
</reference>
<proteinExistence type="predicted"/>
<evidence type="ECO:0000256" key="2">
    <source>
        <dbReference type="ARBA" id="ARBA00023239"/>
    </source>
</evidence>
<keyword evidence="5" id="KW-1185">Reference proteome</keyword>
<dbReference type="InterPro" id="IPR050197">
    <property type="entry name" value="Aldolase_class_II_sugar_metab"/>
</dbReference>
<name>A0A1W1ZV67_KIBAR</name>
<dbReference type="OrthoDB" id="3729465at2"/>
<accession>A0A1W1ZV67</accession>
<dbReference type="GO" id="GO:0046872">
    <property type="term" value="F:metal ion binding"/>
    <property type="evidence" value="ECO:0007669"/>
    <property type="project" value="UniProtKB-KW"/>
</dbReference>
<sequence length="228" mass="24804">MNEQVADVVRAHHALAVAGQDDMVWGHVSIRDRAGRGIWMKAAGWGFEEVEPDRVLLVSWDGEVLEGEGKRHIEYPIHTGVMAVRSDVDCVIHTHATAASAFASLEVPIRAINHDGVLFTEPDIPRFTRTGSLIRTQELGESLAETLGDARACLIPQHGLVAVGTDVAHAVMHAVLLDRACGIQLTAMAAGGPKRWSDPAEVALKTAECWPPSQIEAGWNYLARKTRR</sequence>
<dbReference type="Gene3D" id="3.40.225.10">
    <property type="entry name" value="Class II aldolase/adducin N-terminal domain"/>
    <property type="match status" value="1"/>
</dbReference>
<dbReference type="Proteomes" id="UP000192674">
    <property type="component" value="Unassembled WGS sequence"/>
</dbReference>
<evidence type="ECO:0000313" key="4">
    <source>
        <dbReference type="EMBL" id="SMC52142.1"/>
    </source>
</evidence>
<keyword evidence="2" id="KW-0456">Lyase</keyword>
<evidence type="ECO:0000256" key="1">
    <source>
        <dbReference type="ARBA" id="ARBA00022723"/>
    </source>
</evidence>
<dbReference type="SUPFAM" id="SSF53639">
    <property type="entry name" value="AraD/HMP-PK domain-like"/>
    <property type="match status" value="1"/>
</dbReference>
<gene>
    <name evidence="4" type="ORF">SAMN05661093_00337</name>
</gene>
<evidence type="ECO:0000259" key="3">
    <source>
        <dbReference type="SMART" id="SM01007"/>
    </source>
</evidence>
<keyword evidence="1" id="KW-0479">Metal-binding</keyword>
<dbReference type="AlphaFoldDB" id="A0A1W1ZV67"/>
<dbReference type="GO" id="GO:0016832">
    <property type="term" value="F:aldehyde-lyase activity"/>
    <property type="evidence" value="ECO:0007669"/>
    <property type="project" value="TreeGrafter"/>
</dbReference>
<organism evidence="4 5">
    <name type="scientific">Kibdelosporangium aridum</name>
    <dbReference type="NCBI Taxonomy" id="2030"/>
    <lineage>
        <taxon>Bacteria</taxon>
        <taxon>Bacillati</taxon>
        <taxon>Actinomycetota</taxon>
        <taxon>Actinomycetes</taxon>
        <taxon>Pseudonocardiales</taxon>
        <taxon>Pseudonocardiaceae</taxon>
        <taxon>Kibdelosporangium</taxon>
    </lineage>
</organism>
<dbReference type="GO" id="GO:0005829">
    <property type="term" value="C:cytosol"/>
    <property type="evidence" value="ECO:0007669"/>
    <property type="project" value="TreeGrafter"/>
</dbReference>
<dbReference type="RefSeq" id="WP_084424269.1">
    <property type="nucleotide sequence ID" value="NZ_FWXV01000001.1"/>
</dbReference>
<dbReference type="SMART" id="SM01007">
    <property type="entry name" value="Aldolase_II"/>
    <property type="match status" value="1"/>
</dbReference>
<feature type="domain" description="Class II aldolase/adducin N-terminal" evidence="3">
    <location>
        <begin position="6"/>
        <end position="185"/>
    </location>
</feature>
<evidence type="ECO:0000313" key="5">
    <source>
        <dbReference type="Proteomes" id="UP000192674"/>
    </source>
</evidence>
<dbReference type="PANTHER" id="PTHR22789:SF0">
    <property type="entry name" value="3-OXO-TETRONATE 4-PHOSPHATE DECARBOXYLASE-RELATED"/>
    <property type="match status" value="1"/>
</dbReference>
<protein>
    <submittedName>
        <fullName evidence="4">L-fuculose-phosphate aldolase</fullName>
    </submittedName>
</protein>
<dbReference type="EMBL" id="FWXV01000001">
    <property type="protein sequence ID" value="SMC52142.1"/>
    <property type="molecule type" value="Genomic_DNA"/>
</dbReference>
<dbReference type="Pfam" id="PF00596">
    <property type="entry name" value="Aldolase_II"/>
    <property type="match status" value="1"/>
</dbReference>
<dbReference type="InterPro" id="IPR001303">
    <property type="entry name" value="Aldolase_II/adducin_N"/>
</dbReference>